<dbReference type="CDD" id="cd07908">
    <property type="entry name" value="Mn_catalase_like"/>
    <property type="match status" value="1"/>
</dbReference>
<protein>
    <submittedName>
        <fullName evidence="4">Manganese catalase family protein</fullName>
    </submittedName>
</protein>
<dbReference type="InterPro" id="IPR012347">
    <property type="entry name" value="Ferritin-like"/>
</dbReference>
<evidence type="ECO:0000313" key="5">
    <source>
        <dbReference type="Proteomes" id="UP000824074"/>
    </source>
</evidence>
<dbReference type="GO" id="GO:0020037">
    <property type="term" value="F:heme binding"/>
    <property type="evidence" value="ECO:0007669"/>
    <property type="project" value="TreeGrafter"/>
</dbReference>
<comment type="caution">
    <text evidence="4">The sequence shown here is derived from an EMBL/GenBank/DDBJ whole genome shotgun (WGS) entry which is preliminary data.</text>
</comment>
<dbReference type="Gene3D" id="1.20.1260.10">
    <property type="match status" value="2"/>
</dbReference>
<gene>
    <name evidence="4" type="ORF">IAB68_02855</name>
</gene>
<dbReference type="GO" id="GO:0005506">
    <property type="term" value="F:iron ion binding"/>
    <property type="evidence" value="ECO:0007669"/>
    <property type="project" value="TreeGrafter"/>
</dbReference>
<evidence type="ECO:0000313" key="4">
    <source>
        <dbReference type="EMBL" id="HIU40225.1"/>
    </source>
</evidence>
<dbReference type="Pfam" id="PF02915">
    <property type="entry name" value="Rubrerythrin"/>
    <property type="match status" value="1"/>
</dbReference>
<dbReference type="EMBL" id="DVMT01000028">
    <property type="protein sequence ID" value="HIU40225.1"/>
    <property type="molecule type" value="Genomic_DNA"/>
</dbReference>
<dbReference type="GO" id="GO:0005829">
    <property type="term" value="C:cytosol"/>
    <property type="evidence" value="ECO:0007669"/>
    <property type="project" value="TreeGrafter"/>
</dbReference>
<reference evidence="4" key="1">
    <citation type="submission" date="2020-10" db="EMBL/GenBank/DDBJ databases">
        <authorList>
            <person name="Gilroy R."/>
        </authorList>
    </citation>
    <scope>NUCLEOTIDE SEQUENCE</scope>
    <source>
        <strain evidence="4">CHK193-30670</strain>
    </source>
</reference>
<dbReference type="GO" id="GO:0006879">
    <property type="term" value="P:intracellular iron ion homeostasis"/>
    <property type="evidence" value="ECO:0007669"/>
    <property type="project" value="UniProtKB-KW"/>
</dbReference>
<evidence type="ECO:0000256" key="2">
    <source>
        <dbReference type="ARBA" id="ARBA00023004"/>
    </source>
</evidence>
<dbReference type="GO" id="GO:0004322">
    <property type="term" value="F:ferroxidase activity"/>
    <property type="evidence" value="ECO:0007669"/>
    <property type="project" value="TreeGrafter"/>
</dbReference>
<keyword evidence="2" id="KW-0408">Iron</keyword>
<dbReference type="PANTHER" id="PTHR30295:SF0">
    <property type="entry name" value="BACTERIOFERRITIN"/>
    <property type="match status" value="1"/>
</dbReference>
<feature type="domain" description="Rubrerythrin diiron-binding" evidence="3">
    <location>
        <begin position="33"/>
        <end position="163"/>
    </location>
</feature>
<dbReference type="InterPro" id="IPR009078">
    <property type="entry name" value="Ferritin-like_SF"/>
</dbReference>
<dbReference type="PANTHER" id="PTHR30295">
    <property type="entry name" value="BACTERIOFERRITIN"/>
    <property type="match status" value="1"/>
</dbReference>
<dbReference type="AlphaFoldDB" id="A0A9D1LHX8"/>
<evidence type="ECO:0000256" key="1">
    <source>
        <dbReference type="ARBA" id="ARBA00022434"/>
    </source>
</evidence>
<reference evidence="4" key="2">
    <citation type="journal article" date="2021" name="PeerJ">
        <title>Extensive microbial diversity within the chicken gut microbiome revealed by metagenomics and culture.</title>
        <authorList>
            <person name="Gilroy R."/>
            <person name="Ravi A."/>
            <person name="Getino M."/>
            <person name="Pursley I."/>
            <person name="Horton D.L."/>
            <person name="Alikhan N.F."/>
            <person name="Baker D."/>
            <person name="Gharbi K."/>
            <person name="Hall N."/>
            <person name="Watson M."/>
            <person name="Adriaenssens E.M."/>
            <person name="Foster-Nyarko E."/>
            <person name="Jarju S."/>
            <person name="Secka A."/>
            <person name="Antonio M."/>
            <person name="Oren A."/>
            <person name="Chaudhuri R.R."/>
            <person name="La Ragione R."/>
            <person name="Hildebrand F."/>
            <person name="Pallen M.J."/>
        </authorList>
    </citation>
    <scope>NUCLEOTIDE SEQUENCE</scope>
    <source>
        <strain evidence="4">CHK193-30670</strain>
    </source>
</reference>
<name>A0A9D1LHX8_9FIRM</name>
<accession>A0A9D1LHX8</accession>
<proteinExistence type="predicted"/>
<dbReference type="SUPFAM" id="SSF47240">
    <property type="entry name" value="Ferritin-like"/>
    <property type="match status" value="1"/>
</dbReference>
<dbReference type="Proteomes" id="UP000824074">
    <property type="component" value="Unassembled WGS sequence"/>
</dbReference>
<evidence type="ECO:0000259" key="3">
    <source>
        <dbReference type="Pfam" id="PF02915"/>
    </source>
</evidence>
<dbReference type="InterPro" id="IPR003251">
    <property type="entry name" value="Rr_diiron-bd_dom"/>
</dbReference>
<organism evidence="4 5">
    <name type="scientific">Candidatus Aphodocola excrementigallinarum</name>
    <dbReference type="NCBI Taxonomy" id="2840670"/>
    <lineage>
        <taxon>Bacteria</taxon>
        <taxon>Bacillati</taxon>
        <taxon>Bacillota</taxon>
        <taxon>Bacilli</taxon>
        <taxon>Candidatus Aphodocola</taxon>
    </lineage>
</organism>
<keyword evidence="1" id="KW-0409">Iron storage</keyword>
<sequence length="169" mass="19858">MKVKIDLPYPEVKVEEKNTYYADLLSQDYAGVVSESTAVMQYSYQHFDKSKENKEFAEIIAEIAEVEMKHLELLGETIKLLGKEPVYKTCESERGDCVFWSAKNVNYKTDLKDMLKSDINSEKGAIKNYENHKRLIKDKYIKNMLDRIILDEKRHLEIFNNIYDGLFKK</sequence>